<gene>
    <name evidence="13" type="primary">pknB</name>
    <name evidence="13" type="ORF">IAB06_02320</name>
</gene>
<keyword evidence="10" id="KW-0812">Transmembrane</keyword>
<dbReference type="InterPro" id="IPR008271">
    <property type="entry name" value="Ser/Thr_kinase_AS"/>
</dbReference>
<evidence type="ECO:0000256" key="5">
    <source>
        <dbReference type="ARBA" id="ARBA00022777"/>
    </source>
</evidence>
<dbReference type="CDD" id="cd14014">
    <property type="entry name" value="STKc_PknB_like"/>
    <property type="match status" value="1"/>
</dbReference>
<organism evidence="13 14">
    <name type="scientific">Candidatus Avacidaminococcus intestinavium</name>
    <dbReference type="NCBI Taxonomy" id="2840684"/>
    <lineage>
        <taxon>Bacteria</taxon>
        <taxon>Bacillati</taxon>
        <taxon>Bacillota</taxon>
        <taxon>Negativicutes</taxon>
        <taxon>Acidaminococcales</taxon>
        <taxon>Acidaminococcaceae</taxon>
        <taxon>Acidaminococcaceae incertae sedis</taxon>
        <taxon>Candidatus Avacidaminococcus</taxon>
    </lineage>
</organism>
<keyword evidence="4 9" id="KW-0547">Nucleotide-binding</keyword>
<evidence type="ECO:0000313" key="14">
    <source>
        <dbReference type="Proteomes" id="UP000824099"/>
    </source>
</evidence>
<evidence type="ECO:0000256" key="3">
    <source>
        <dbReference type="ARBA" id="ARBA00022679"/>
    </source>
</evidence>
<comment type="caution">
    <text evidence="13">The sequence shown here is derived from an EMBL/GenBank/DDBJ whole genome shotgun (WGS) entry which is preliminary data.</text>
</comment>
<keyword evidence="10" id="KW-1133">Transmembrane helix</keyword>
<sequence length="636" mass="70724">MEHRIIANRYRLIEVIGSGGMAEVYKAFDTLLNRDVAVKLLRPQYTDDAGFISRFKQEAQSAARLIHPNIVNIYDVGLDGELHYIVMEYVKGRTLKDLIAEEGPLDPFTAVIIAHGIASALKHAHANGIIHCDIKPHNILLDESNNPKVTDFGIARAISTATITYTSAVVGSVHYLSPEQVRGEKVSAQSDIYSLGILLFEMLTGQLPYNGDTPVAVALMHVQERMPLLREIKSDLPLILEKIVAKALCKDKSERYHDADELLRDLEYSIDVLTGSDEYSEKIRKFAAEDFLTKQELNMEDTIRIDRAAYANQLEDKKPLSFLKKLLANKLLRRWVLPILVIASFGVIGMFVFGDLGGPEVVVPDVTGKTILEAETTLKNAKLNFTIDEEYDPKVVPGTVISQNPGPKRMVKEGRKVLLVVSKGVELGDVPELRGKKLTEVKALLKETNFELGNISYRYLSGAPEETVLEQSIAPPAKLPVGTKLDIVLNIKNNQVVMPDFNGVNLKAVKDKLQELGLTLGTINYVENKEQPNDTVLSTNPALEEVVNRGDTINLNVVKNPVEKVKPSEAHYVEFIVPEGSSRQEVKIVVVDDHGSRIAYQNSHKAGVRLRQRVEGSGNIKVQFYSNEKLIEEKNL</sequence>
<dbReference type="Gene3D" id="3.30.10.20">
    <property type="match status" value="3"/>
</dbReference>
<dbReference type="PROSITE" id="PS50011">
    <property type="entry name" value="PROTEIN_KINASE_DOM"/>
    <property type="match status" value="1"/>
</dbReference>
<dbReference type="EMBL" id="DVNI01000033">
    <property type="protein sequence ID" value="HIU63866.1"/>
    <property type="molecule type" value="Genomic_DNA"/>
</dbReference>
<dbReference type="GO" id="GO:0004674">
    <property type="term" value="F:protein serine/threonine kinase activity"/>
    <property type="evidence" value="ECO:0007669"/>
    <property type="project" value="UniProtKB-KW"/>
</dbReference>
<evidence type="ECO:0000256" key="1">
    <source>
        <dbReference type="ARBA" id="ARBA00012513"/>
    </source>
</evidence>
<evidence type="ECO:0000256" key="2">
    <source>
        <dbReference type="ARBA" id="ARBA00022527"/>
    </source>
</evidence>
<evidence type="ECO:0000256" key="4">
    <source>
        <dbReference type="ARBA" id="ARBA00022741"/>
    </source>
</evidence>
<dbReference type="SUPFAM" id="SSF54184">
    <property type="entry name" value="Penicillin-binding protein 2x (pbp-2x), c-terminal domain"/>
    <property type="match status" value="1"/>
</dbReference>
<dbReference type="AlphaFoldDB" id="A0A9D1MP28"/>
<dbReference type="EC" id="2.7.11.1" evidence="1"/>
<dbReference type="GO" id="GO:0005524">
    <property type="term" value="F:ATP binding"/>
    <property type="evidence" value="ECO:0007669"/>
    <property type="project" value="UniProtKB-UniRule"/>
</dbReference>
<accession>A0A9D1MP28</accession>
<protein>
    <recommendedName>
        <fullName evidence="1">non-specific serine/threonine protein kinase</fullName>
        <ecNumber evidence="1">2.7.11.1</ecNumber>
    </recommendedName>
</protein>
<dbReference type="SMART" id="SM00740">
    <property type="entry name" value="PASTA"/>
    <property type="match status" value="3"/>
</dbReference>
<evidence type="ECO:0000256" key="7">
    <source>
        <dbReference type="ARBA" id="ARBA00047899"/>
    </source>
</evidence>
<feature type="domain" description="PASTA" evidence="12">
    <location>
        <begin position="492"/>
        <end position="559"/>
    </location>
</feature>
<feature type="transmembrane region" description="Helical" evidence="10">
    <location>
        <begin position="335"/>
        <end position="354"/>
    </location>
</feature>
<dbReference type="InterPro" id="IPR017441">
    <property type="entry name" value="Protein_kinase_ATP_BS"/>
</dbReference>
<dbReference type="InterPro" id="IPR000719">
    <property type="entry name" value="Prot_kinase_dom"/>
</dbReference>
<dbReference type="PANTHER" id="PTHR43289">
    <property type="entry name" value="MITOGEN-ACTIVATED PROTEIN KINASE KINASE KINASE 20-RELATED"/>
    <property type="match status" value="1"/>
</dbReference>
<evidence type="ECO:0000256" key="6">
    <source>
        <dbReference type="ARBA" id="ARBA00022840"/>
    </source>
</evidence>
<keyword evidence="5 13" id="KW-0418">Kinase</keyword>
<comment type="catalytic activity">
    <reaction evidence="7">
        <text>L-threonyl-[protein] + ATP = O-phospho-L-threonyl-[protein] + ADP + H(+)</text>
        <dbReference type="Rhea" id="RHEA:46608"/>
        <dbReference type="Rhea" id="RHEA-COMP:11060"/>
        <dbReference type="Rhea" id="RHEA-COMP:11605"/>
        <dbReference type="ChEBI" id="CHEBI:15378"/>
        <dbReference type="ChEBI" id="CHEBI:30013"/>
        <dbReference type="ChEBI" id="CHEBI:30616"/>
        <dbReference type="ChEBI" id="CHEBI:61977"/>
        <dbReference type="ChEBI" id="CHEBI:456216"/>
        <dbReference type="EC" id="2.7.11.1"/>
    </reaction>
</comment>
<evidence type="ECO:0000256" key="10">
    <source>
        <dbReference type="SAM" id="Phobius"/>
    </source>
</evidence>
<dbReference type="InterPro" id="IPR005543">
    <property type="entry name" value="PASTA_dom"/>
</dbReference>
<proteinExistence type="predicted"/>
<dbReference type="FunFam" id="1.10.510.10:FF:000021">
    <property type="entry name" value="Serine/threonine protein kinase"/>
    <property type="match status" value="1"/>
</dbReference>
<dbReference type="PROSITE" id="PS00107">
    <property type="entry name" value="PROTEIN_KINASE_ATP"/>
    <property type="match status" value="1"/>
</dbReference>
<keyword evidence="2" id="KW-0723">Serine/threonine-protein kinase</keyword>
<evidence type="ECO:0000259" key="12">
    <source>
        <dbReference type="PROSITE" id="PS51178"/>
    </source>
</evidence>
<evidence type="ECO:0000313" key="13">
    <source>
        <dbReference type="EMBL" id="HIU63866.1"/>
    </source>
</evidence>
<dbReference type="Proteomes" id="UP000824099">
    <property type="component" value="Unassembled WGS sequence"/>
</dbReference>
<dbReference type="NCBIfam" id="NF033483">
    <property type="entry name" value="PknB_PASTA_kin"/>
    <property type="match status" value="1"/>
</dbReference>
<dbReference type="PROSITE" id="PS51178">
    <property type="entry name" value="PASTA"/>
    <property type="match status" value="3"/>
</dbReference>
<keyword evidence="3" id="KW-0808">Transferase</keyword>
<dbReference type="InterPro" id="IPR011009">
    <property type="entry name" value="Kinase-like_dom_sf"/>
</dbReference>
<dbReference type="Gene3D" id="1.10.510.10">
    <property type="entry name" value="Transferase(Phosphotransferase) domain 1"/>
    <property type="match status" value="1"/>
</dbReference>
<reference evidence="13" key="1">
    <citation type="submission" date="2020-10" db="EMBL/GenBank/DDBJ databases">
        <authorList>
            <person name="Gilroy R."/>
        </authorList>
    </citation>
    <scope>NUCLEOTIDE SEQUENCE</scope>
    <source>
        <strain evidence="13">CHK160-1198</strain>
    </source>
</reference>
<feature type="domain" description="Protein kinase" evidence="11">
    <location>
        <begin position="10"/>
        <end position="269"/>
    </location>
</feature>
<reference evidence="13" key="2">
    <citation type="journal article" date="2021" name="PeerJ">
        <title>Extensive microbial diversity within the chicken gut microbiome revealed by metagenomics and culture.</title>
        <authorList>
            <person name="Gilroy R."/>
            <person name="Ravi A."/>
            <person name="Getino M."/>
            <person name="Pursley I."/>
            <person name="Horton D.L."/>
            <person name="Alikhan N.F."/>
            <person name="Baker D."/>
            <person name="Gharbi K."/>
            <person name="Hall N."/>
            <person name="Watson M."/>
            <person name="Adriaenssens E.M."/>
            <person name="Foster-Nyarko E."/>
            <person name="Jarju S."/>
            <person name="Secka A."/>
            <person name="Antonio M."/>
            <person name="Oren A."/>
            <person name="Chaudhuri R.R."/>
            <person name="La Ragione R."/>
            <person name="Hildebrand F."/>
            <person name="Pallen M.J."/>
        </authorList>
    </citation>
    <scope>NUCLEOTIDE SEQUENCE</scope>
    <source>
        <strain evidence="13">CHK160-1198</strain>
    </source>
</reference>
<evidence type="ECO:0000256" key="8">
    <source>
        <dbReference type="ARBA" id="ARBA00048679"/>
    </source>
</evidence>
<feature type="binding site" evidence="9">
    <location>
        <position position="39"/>
    </location>
    <ligand>
        <name>ATP</name>
        <dbReference type="ChEBI" id="CHEBI:30616"/>
    </ligand>
</feature>
<dbReference type="PROSITE" id="PS00108">
    <property type="entry name" value="PROTEIN_KINASE_ST"/>
    <property type="match status" value="1"/>
</dbReference>
<dbReference type="Pfam" id="PF03793">
    <property type="entry name" value="PASTA"/>
    <property type="match status" value="3"/>
</dbReference>
<keyword evidence="10" id="KW-0472">Membrane</keyword>
<dbReference type="Pfam" id="PF00069">
    <property type="entry name" value="Pkinase"/>
    <property type="match status" value="1"/>
</dbReference>
<dbReference type="Gene3D" id="3.30.200.20">
    <property type="entry name" value="Phosphorylase Kinase, domain 1"/>
    <property type="match status" value="1"/>
</dbReference>
<dbReference type="SUPFAM" id="SSF56112">
    <property type="entry name" value="Protein kinase-like (PK-like)"/>
    <property type="match status" value="1"/>
</dbReference>
<name>A0A9D1MP28_9FIRM</name>
<dbReference type="SMART" id="SM00220">
    <property type="entry name" value="S_TKc"/>
    <property type="match status" value="1"/>
</dbReference>
<dbReference type="PANTHER" id="PTHR43289:SF34">
    <property type="entry name" value="SERINE_THREONINE-PROTEIN KINASE YBDM-RELATED"/>
    <property type="match status" value="1"/>
</dbReference>
<dbReference type="FunFam" id="3.30.200.20:FF:000035">
    <property type="entry name" value="Serine/threonine protein kinase Stk1"/>
    <property type="match status" value="1"/>
</dbReference>
<keyword evidence="6 9" id="KW-0067">ATP-binding</keyword>
<feature type="domain" description="PASTA" evidence="12">
    <location>
        <begin position="358"/>
        <end position="423"/>
    </location>
</feature>
<evidence type="ECO:0000259" key="11">
    <source>
        <dbReference type="PROSITE" id="PS50011"/>
    </source>
</evidence>
<comment type="catalytic activity">
    <reaction evidence="8">
        <text>L-seryl-[protein] + ATP = O-phospho-L-seryl-[protein] + ADP + H(+)</text>
        <dbReference type="Rhea" id="RHEA:17989"/>
        <dbReference type="Rhea" id="RHEA-COMP:9863"/>
        <dbReference type="Rhea" id="RHEA-COMP:11604"/>
        <dbReference type="ChEBI" id="CHEBI:15378"/>
        <dbReference type="ChEBI" id="CHEBI:29999"/>
        <dbReference type="ChEBI" id="CHEBI:30616"/>
        <dbReference type="ChEBI" id="CHEBI:83421"/>
        <dbReference type="ChEBI" id="CHEBI:456216"/>
        <dbReference type="EC" id="2.7.11.1"/>
    </reaction>
</comment>
<dbReference type="CDD" id="cd06577">
    <property type="entry name" value="PASTA_pknB"/>
    <property type="match status" value="3"/>
</dbReference>
<feature type="domain" description="PASTA" evidence="12">
    <location>
        <begin position="424"/>
        <end position="491"/>
    </location>
</feature>
<evidence type="ECO:0000256" key="9">
    <source>
        <dbReference type="PROSITE-ProRule" id="PRU10141"/>
    </source>
</evidence>